<dbReference type="InterPro" id="IPR001807">
    <property type="entry name" value="ClC"/>
</dbReference>
<evidence type="ECO:0000256" key="3">
    <source>
        <dbReference type="ARBA" id="ARBA00022692"/>
    </source>
</evidence>
<dbReference type="InterPro" id="IPR046342">
    <property type="entry name" value="CBS_dom_sf"/>
</dbReference>
<evidence type="ECO:0000256" key="11">
    <source>
        <dbReference type="SAM" id="Phobius"/>
    </source>
</evidence>
<keyword evidence="3 11" id="KW-0812">Transmembrane</keyword>
<dbReference type="PRINTS" id="PR00762">
    <property type="entry name" value="CLCHANNEL"/>
</dbReference>
<evidence type="ECO:0000256" key="2">
    <source>
        <dbReference type="ARBA" id="ARBA00022448"/>
    </source>
</evidence>
<dbReference type="PANTHER" id="PTHR43427:SF6">
    <property type="entry name" value="CHLORIDE CHANNEL PROTEIN CLC-E"/>
    <property type="match status" value="1"/>
</dbReference>
<keyword evidence="8" id="KW-0868">Chloride</keyword>
<reference evidence="13" key="1">
    <citation type="journal article" date="2018" name="Int. J. Syst. Evol. Microbiol.">
        <title>Carboxylicivirga sediminis sp. nov., isolated from coastal sediment.</title>
        <authorList>
            <person name="Wang F.Q."/>
            <person name="Ren L.H."/>
            <person name="Zou R.J."/>
            <person name="Sun Y.Z."/>
            <person name="Liu X.J."/>
            <person name="Jiang F."/>
            <person name="Liu L.J."/>
        </authorList>
    </citation>
    <scope>NUCLEOTIDE SEQUENCE</scope>
    <source>
        <strain evidence="13">JR1</strain>
    </source>
</reference>
<dbReference type="SUPFAM" id="SSF81340">
    <property type="entry name" value="Clc chloride channel"/>
    <property type="match status" value="1"/>
</dbReference>
<keyword evidence="9" id="KW-0407">Ion channel</keyword>
<keyword evidence="7" id="KW-0869">Chloride channel</keyword>
<evidence type="ECO:0000313" key="14">
    <source>
        <dbReference type="Proteomes" id="UP000679220"/>
    </source>
</evidence>
<evidence type="ECO:0000256" key="7">
    <source>
        <dbReference type="ARBA" id="ARBA00023173"/>
    </source>
</evidence>
<dbReference type="Proteomes" id="UP000679220">
    <property type="component" value="Unassembled WGS sequence"/>
</dbReference>
<feature type="transmembrane region" description="Helical" evidence="11">
    <location>
        <begin position="205"/>
        <end position="227"/>
    </location>
</feature>
<evidence type="ECO:0000259" key="12">
    <source>
        <dbReference type="PROSITE" id="PS51371"/>
    </source>
</evidence>
<reference evidence="13" key="2">
    <citation type="submission" date="2021-04" db="EMBL/GenBank/DDBJ databases">
        <authorList>
            <person name="Zhang T."/>
            <person name="Zhang Y."/>
            <person name="Lu D."/>
            <person name="Zuo D."/>
            <person name="Du Z."/>
        </authorList>
    </citation>
    <scope>NUCLEOTIDE SEQUENCE</scope>
    <source>
        <strain evidence="13">JR1</strain>
    </source>
</reference>
<feature type="transmembrane region" description="Helical" evidence="11">
    <location>
        <begin position="396"/>
        <end position="420"/>
    </location>
</feature>
<evidence type="ECO:0000256" key="5">
    <source>
        <dbReference type="ARBA" id="ARBA00023065"/>
    </source>
</evidence>
<dbReference type="InterPro" id="IPR050368">
    <property type="entry name" value="ClC-type_chloride_channel"/>
</dbReference>
<dbReference type="AlphaFoldDB" id="A0A941IX13"/>
<evidence type="ECO:0000256" key="10">
    <source>
        <dbReference type="PROSITE-ProRule" id="PRU00703"/>
    </source>
</evidence>
<dbReference type="PANTHER" id="PTHR43427">
    <property type="entry name" value="CHLORIDE CHANNEL PROTEIN CLC-E"/>
    <property type="match status" value="1"/>
</dbReference>
<feature type="transmembrane region" description="Helical" evidence="11">
    <location>
        <begin position="247"/>
        <end position="271"/>
    </location>
</feature>
<feature type="transmembrane region" description="Helical" evidence="11">
    <location>
        <begin position="283"/>
        <end position="303"/>
    </location>
</feature>
<dbReference type="Gene3D" id="1.10.3080.10">
    <property type="entry name" value="Clc chloride channel"/>
    <property type="match status" value="1"/>
</dbReference>
<comment type="caution">
    <text evidence="13">The sequence shown here is derived from an EMBL/GenBank/DDBJ whole genome shotgun (WGS) entry which is preliminary data.</text>
</comment>
<feature type="transmembrane region" description="Helical" evidence="11">
    <location>
        <begin position="173"/>
        <end position="198"/>
    </location>
</feature>
<feature type="transmembrane region" description="Helical" evidence="11">
    <location>
        <begin position="426"/>
        <end position="447"/>
    </location>
</feature>
<evidence type="ECO:0000256" key="4">
    <source>
        <dbReference type="ARBA" id="ARBA00022989"/>
    </source>
</evidence>
<keyword evidence="4 11" id="KW-1133">Transmembrane helix</keyword>
<dbReference type="GO" id="GO:0034707">
    <property type="term" value="C:chloride channel complex"/>
    <property type="evidence" value="ECO:0007669"/>
    <property type="project" value="UniProtKB-KW"/>
</dbReference>
<dbReference type="SMART" id="SM00116">
    <property type="entry name" value="CBS"/>
    <property type="match status" value="2"/>
</dbReference>
<evidence type="ECO:0000313" key="13">
    <source>
        <dbReference type="EMBL" id="MBR8536311.1"/>
    </source>
</evidence>
<feature type="transmembrane region" description="Helical" evidence="11">
    <location>
        <begin position="78"/>
        <end position="99"/>
    </location>
</feature>
<protein>
    <submittedName>
        <fullName evidence="13">Chloride channel protein</fullName>
    </submittedName>
</protein>
<dbReference type="Pfam" id="PF00571">
    <property type="entry name" value="CBS"/>
    <property type="match status" value="2"/>
</dbReference>
<dbReference type="CDD" id="cd00400">
    <property type="entry name" value="Voltage_gated_ClC"/>
    <property type="match status" value="1"/>
</dbReference>
<evidence type="ECO:0000256" key="9">
    <source>
        <dbReference type="ARBA" id="ARBA00023303"/>
    </source>
</evidence>
<feature type="transmembrane region" description="Helical" evidence="11">
    <location>
        <begin position="364"/>
        <end position="384"/>
    </location>
</feature>
<dbReference type="Pfam" id="PF00654">
    <property type="entry name" value="Voltage_CLC"/>
    <property type="match status" value="1"/>
</dbReference>
<evidence type="ECO:0000256" key="1">
    <source>
        <dbReference type="ARBA" id="ARBA00004141"/>
    </source>
</evidence>
<dbReference type="CDD" id="cd02205">
    <property type="entry name" value="CBS_pair_SF"/>
    <property type="match status" value="1"/>
</dbReference>
<dbReference type="SUPFAM" id="SSF54631">
    <property type="entry name" value="CBS-domain pair"/>
    <property type="match status" value="1"/>
</dbReference>
<dbReference type="GO" id="GO:0005254">
    <property type="term" value="F:chloride channel activity"/>
    <property type="evidence" value="ECO:0007669"/>
    <property type="project" value="UniProtKB-KW"/>
</dbReference>
<keyword evidence="6 11" id="KW-0472">Membrane</keyword>
<keyword evidence="10" id="KW-0129">CBS domain</keyword>
<name>A0A941IX13_9BACT</name>
<organism evidence="13 14">
    <name type="scientific">Carboxylicivirga sediminis</name>
    <dbReference type="NCBI Taxonomy" id="2006564"/>
    <lineage>
        <taxon>Bacteria</taxon>
        <taxon>Pseudomonadati</taxon>
        <taxon>Bacteroidota</taxon>
        <taxon>Bacteroidia</taxon>
        <taxon>Marinilabiliales</taxon>
        <taxon>Marinilabiliaceae</taxon>
        <taxon>Carboxylicivirga</taxon>
    </lineage>
</organism>
<feature type="domain" description="CBS" evidence="12">
    <location>
        <begin position="480"/>
        <end position="539"/>
    </location>
</feature>
<evidence type="ECO:0000256" key="8">
    <source>
        <dbReference type="ARBA" id="ARBA00023214"/>
    </source>
</evidence>
<dbReference type="PROSITE" id="PS51371">
    <property type="entry name" value="CBS"/>
    <property type="match status" value="2"/>
</dbReference>
<proteinExistence type="predicted"/>
<gene>
    <name evidence="13" type="ORF">KDU71_12135</name>
</gene>
<feature type="domain" description="CBS" evidence="12">
    <location>
        <begin position="546"/>
        <end position="601"/>
    </location>
</feature>
<accession>A0A941IX13</accession>
<sequence length="603" mass="67013">MKCTFFATLLLQSLKMNRKSLFRQFLVWRLRHVSNRQFMMILSILVGIGAGLAAVIIKNSVHFISELVHHYTQSSKGYLYLITPSIGIFLSVLFIKYVIKRPVRHGIPNVLYAISKNQGQMNRHNMFSSIITSALTVGFGGSVGLEGPTVSTGAAIGSNVGQLFRLNYRQIKLLLGCACAGAMAAIFKAPIAAIVFALEVIMLDLTLASLVPILMASISAVVTSYLFMGQEVVYPFDVTHTYELKDLVYYILLGIIAGFVATYFTRVYILIEQWFERFNKSRIRLLVGSLLLGTLLFFFPSLYGEGYEYINQALAGDFSHVFDGSVFAFLTDNFAAMASLLSIIILLKVVAASLTFGSGGVGGIFAPTLFMGANTGLLFASIVNKLGFHQLHTPNFALIGMAGLIAGVLQAPLTGIFLIADLSGGYEMFLPLMITATASFATTKTFVKHSVYTHQLAQRRELITHDKDHAVLTMMEVKNLIENDFARIKPDANLGDLVKVISEAHRNLFPVVDDEGQLHGMIKMDDIRKIIFKPELYESTLVRDLMYMPEYYISPDDSMEDLVEMFRKSSRFNIAVIDKGKYLGFISRANAFTAYRNQLKQFT</sequence>
<dbReference type="Gene3D" id="3.10.580.10">
    <property type="entry name" value="CBS-domain"/>
    <property type="match status" value="1"/>
</dbReference>
<dbReference type="InterPro" id="IPR014743">
    <property type="entry name" value="Cl-channel_core"/>
</dbReference>
<dbReference type="InterPro" id="IPR000644">
    <property type="entry name" value="CBS_dom"/>
</dbReference>
<comment type="subcellular location">
    <subcellularLocation>
        <location evidence="1">Membrane</location>
        <topology evidence="1">Multi-pass membrane protein</topology>
    </subcellularLocation>
</comment>
<dbReference type="EMBL" id="JAGTAR010000017">
    <property type="protein sequence ID" value="MBR8536311.1"/>
    <property type="molecule type" value="Genomic_DNA"/>
</dbReference>
<feature type="transmembrane region" description="Helical" evidence="11">
    <location>
        <begin position="38"/>
        <end position="57"/>
    </location>
</feature>
<evidence type="ECO:0000256" key="6">
    <source>
        <dbReference type="ARBA" id="ARBA00023136"/>
    </source>
</evidence>
<keyword evidence="2" id="KW-0813">Transport</keyword>
<keyword evidence="14" id="KW-1185">Reference proteome</keyword>
<keyword evidence="5" id="KW-0406">Ion transport</keyword>